<dbReference type="AlphaFoldDB" id="A0A7S1U8J2"/>
<dbReference type="PROSITE" id="PS50920">
    <property type="entry name" value="SOLCAR"/>
    <property type="match status" value="1"/>
</dbReference>
<evidence type="ECO:0000256" key="7">
    <source>
        <dbReference type="ARBA" id="ARBA00023136"/>
    </source>
</evidence>
<dbReference type="InterPro" id="IPR018108">
    <property type="entry name" value="MCP_transmembrane"/>
</dbReference>
<keyword evidence="9" id="KW-0813">Transport</keyword>
<sequence length="318" mass="33395">MSNVPLEFAVGSLAGILDCVLLHWVDTFKVRRQDGRALLLDLKTGGALSFKGMAPPAAAGAAFRSAYAGFSTNFSLKVPYMAGMFACMEANRVVLDATERFLGRELSPTARQAVCAALTGVEVSLLLSPLEMVRIQGQNCGKGGLFDATRAVLDTAPRPRSAAGVVRTFGRGLGATSQRELKYCLGQFFLCGIISREVAAALGGDAERDFLPNVVGACLGGVACTAVSHPDDVIKTRMQTHLRGSQLHGAYGSYLSSLRYILQTEGVAALFKSAAIRCLVRVPLGLTVITLSSSVFRKALEPAFAGGGASAERASLTG</sequence>
<dbReference type="PANTHER" id="PTHR45678:SF9">
    <property type="entry name" value="CALCIUM-BINDING MITOCHONDRIAL CARRIER PROTEIN ARALAR1"/>
    <property type="match status" value="1"/>
</dbReference>
<evidence type="ECO:0000256" key="5">
    <source>
        <dbReference type="ARBA" id="ARBA00022989"/>
    </source>
</evidence>
<evidence type="ECO:0000256" key="2">
    <source>
        <dbReference type="ARBA" id="ARBA00006375"/>
    </source>
</evidence>
<evidence type="ECO:0000256" key="4">
    <source>
        <dbReference type="ARBA" id="ARBA00022792"/>
    </source>
</evidence>
<evidence type="ECO:0000256" key="3">
    <source>
        <dbReference type="ARBA" id="ARBA00022692"/>
    </source>
</evidence>
<evidence type="ECO:0000256" key="1">
    <source>
        <dbReference type="ARBA" id="ARBA00004448"/>
    </source>
</evidence>
<organism evidence="10">
    <name type="scientific">Phaeomonas parva</name>
    <dbReference type="NCBI Taxonomy" id="124430"/>
    <lineage>
        <taxon>Eukaryota</taxon>
        <taxon>Sar</taxon>
        <taxon>Stramenopiles</taxon>
        <taxon>Ochrophyta</taxon>
        <taxon>Pinguiophyceae</taxon>
        <taxon>Pinguiochrysidales</taxon>
        <taxon>Pinguiochrysidaceae</taxon>
        <taxon>Phaeomonas</taxon>
    </lineage>
</organism>
<dbReference type="GO" id="GO:0022857">
    <property type="term" value="F:transmembrane transporter activity"/>
    <property type="evidence" value="ECO:0007669"/>
    <property type="project" value="TreeGrafter"/>
</dbReference>
<dbReference type="InterPro" id="IPR023395">
    <property type="entry name" value="MCP_dom_sf"/>
</dbReference>
<accession>A0A7S1U8J2</accession>
<evidence type="ECO:0000256" key="9">
    <source>
        <dbReference type="RuleBase" id="RU000488"/>
    </source>
</evidence>
<keyword evidence="7 8" id="KW-0472">Membrane</keyword>
<dbReference type="GO" id="GO:0005743">
    <property type="term" value="C:mitochondrial inner membrane"/>
    <property type="evidence" value="ECO:0007669"/>
    <property type="project" value="UniProtKB-SubCell"/>
</dbReference>
<dbReference type="Gene3D" id="1.50.40.10">
    <property type="entry name" value="Mitochondrial carrier domain"/>
    <property type="match status" value="1"/>
</dbReference>
<name>A0A7S1U8J2_9STRA</name>
<comment type="similarity">
    <text evidence="2 9">Belongs to the mitochondrial carrier (TC 2.A.29) family.</text>
</comment>
<keyword evidence="6" id="KW-0496">Mitochondrion</keyword>
<keyword evidence="5" id="KW-1133">Transmembrane helix</keyword>
<feature type="repeat" description="Solcar" evidence="8">
    <location>
        <begin position="208"/>
        <end position="298"/>
    </location>
</feature>
<dbReference type="PANTHER" id="PTHR45678">
    <property type="entry name" value="MITOCHONDRIAL 2-OXODICARBOXYLATE CARRIER 1-RELATED"/>
    <property type="match status" value="1"/>
</dbReference>
<evidence type="ECO:0000256" key="8">
    <source>
        <dbReference type="PROSITE-ProRule" id="PRU00282"/>
    </source>
</evidence>
<evidence type="ECO:0008006" key="11">
    <source>
        <dbReference type="Google" id="ProtNLM"/>
    </source>
</evidence>
<comment type="subcellular location">
    <subcellularLocation>
        <location evidence="1">Mitochondrion inner membrane</location>
        <topology evidence="1">Multi-pass membrane protein</topology>
    </subcellularLocation>
</comment>
<dbReference type="InterPro" id="IPR051028">
    <property type="entry name" value="Mito_Solute_Carrier"/>
</dbReference>
<dbReference type="SUPFAM" id="SSF103506">
    <property type="entry name" value="Mitochondrial carrier"/>
    <property type="match status" value="1"/>
</dbReference>
<dbReference type="EMBL" id="HBGJ01029636">
    <property type="protein sequence ID" value="CAD9260336.1"/>
    <property type="molecule type" value="Transcribed_RNA"/>
</dbReference>
<proteinExistence type="inferred from homology"/>
<evidence type="ECO:0000256" key="6">
    <source>
        <dbReference type="ARBA" id="ARBA00023128"/>
    </source>
</evidence>
<keyword evidence="3 8" id="KW-0812">Transmembrane</keyword>
<reference evidence="10" key="1">
    <citation type="submission" date="2021-01" db="EMBL/GenBank/DDBJ databases">
        <authorList>
            <person name="Corre E."/>
            <person name="Pelletier E."/>
            <person name="Niang G."/>
            <person name="Scheremetjew M."/>
            <person name="Finn R."/>
            <person name="Kale V."/>
            <person name="Holt S."/>
            <person name="Cochrane G."/>
            <person name="Meng A."/>
            <person name="Brown T."/>
            <person name="Cohen L."/>
        </authorList>
    </citation>
    <scope>NUCLEOTIDE SEQUENCE</scope>
    <source>
        <strain evidence="10">CCMP2877</strain>
    </source>
</reference>
<evidence type="ECO:0000313" key="10">
    <source>
        <dbReference type="EMBL" id="CAD9260336.1"/>
    </source>
</evidence>
<gene>
    <name evidence="10" type="ORF">PPAR1163_LOCUS18714</name>
</gene>
<protein>
    <recommendedName>
        <fullName evidence="11">Mitochondrial carrier protein</fullName>
    </recommendedName>
</protein>
<dbReference type="Pfam" id="PF00153">
    <property type="entry name" value="Mito_carr"/>
    <property type="match status" value="1"/>
</dbReference>
<keyword evidence="4" id="KW-0999">Mitochondrion inner membrane</keyword>